<evidence type="ECO:0000256" key="4">
    <source>
        <dbReference type="ARBA" id="ARBA00022692"/>
    </source>
</evidence>
<name>A0A2V1J2A3_9BACT</name>
<dbReference type="AlphaFoldDB" id="A0A2V1J2A3"/>
<evidence type="ECO:0000256" key="11">
    <source>
        <dbReference type="RuleBase" id="RU003357"/>
    </source>
</evidence>
<dbReference type="SUPFAM" id="SSF49464">
    <property type="entry name" value="Carboxypeptidase regulatory domain-like"/>
    <property type="match status" value="1"/>
</dbReference>
<feature type="domain" description="TonB-dependent receptor plug" evidence="14">
    <location>
        <begin position="114"/>
        <end position="232"/>
    </location>
</feature>
<keyword evidence="2 10" id="KW-0813">Transport</keyword>
<keyword evidence="6 11" id="KW-0798">TonB box</keyword>
<evidence type="ECO:0000313" key="15">
    <source>
        <dbReference type="EMBL" id="PWB09379.1"/>
    </source>
</evidence>
<dbReference type="GO" id="GO:0009279">
    <property type="term" value="C:cell outer membrane"/>
    <property type="evidence" value="ECO:0007669"/>
    <property type="project" value="UniProtKB-SubCell"/>
</dbReference>
<keyword evidence="7 10" id="KW-0472">Membrane</keyword>
<gene>
    <name evidence="15" type="ORF">C5O25_01690</name>
</gene>
<evidence type="ECO:0000256" key="7">
    <source>
        <dbReference type="ARBA" id="ARBA00023136"/>
    </source>
</evidence>
<evidence type="ECO:0000313" key="16">
    <source>
        <dbReference type="Proteomes" id="UP000244925"/>
    </source>
</evidence>
<evidence type="ECO:0000256" key="2">
    <source>
        <dbReference type="ARBA" id="ARBA00022448"/>
    </source>
</evidence>
<evidence type="ECO:0000256" key="6">
    <source>
        <dbReference type="ARBA" id="ARBA00023077"/>
    </source>
</evidence>
<dbReference type="InterPro" id="IPR037066">
    <property type="entry name" value="Plug_dom_sf"/>
</dbReference>
<dbReference type="PANTHER" id="PTHR30069:SF29">
    <property type="entry name" value="HEMOGLOBIN AND HEMOGLOBIN-HAPTOGLOBIN-BINDING PROTEIN 1-RELATED"/>
    <property type="match status" value="1"/>
</dbReference>
<protein>
    <submittedName>
        <fullName evidence="15">TonB-dependent receptor</fullName>
    </submittedName>
</protein>
<dbReference type="InterPro" id="IPR008969">
    <property type="entry name" value="CarboxyPept-like_regulatory"/>
</dbReference>
<reference evidence="16" key="1">
    <citation type="submission" date="2018-02" db="EMBL/GenBank/DDBJ databases">
        <authorList>
            <person name="Clavel T."/>
            <person name="Strowig T."/>
        </authorList>
    </citation>
    <scope>NUCLEOTIDE SEQUENCE [LARGE SCALE GENOMIC DNA]</scope>
    <source>
        <strain evidence="16">DSM 100764</strain>
    </source>
</reference>
<keyword evidence="3 10" id="KW-1134">Transmembrane beta strand</keyword>
<keyword evidence="4 10" id="KW-0812">Transmembrane</keyword>
<comment type="caution">
    <text evidence="15">The sequence shown here is derived from an EMBL/GenBank/DDBJ whole genome shotgun (WGS) entry which is preliminary data.</text>
</comment>
<feature type="signal peptide" evidence="12">
    <location>
        <begin position="1"/>
        <end position="20"/>
    </location>
</feature>
<organism evidence="15 16">
    <name type="scientific">Paramuribaculum intestinale</name>
    <dbReference type="NCBI Taxonomy" id="2094151"/>
    <lineage>
        <taxon>Bacteria</taxon>
        <taxon>Pseudomonadati</taxon>
        <taxon>Bacteroidota</taxon>
        <taxon>Bacteroidia</taxon>
        <taxon>Bacteroidales</taxon>
        <taxon>Muribaculaceae</taxon>
        <taxon>Paramuribaculum</taxon>
    </lineage>
</organism>
<accession>A0A2V1J2A3</accession>
<dbReference type="NCBIfam" id="TIGR04057">
    <property type="entry name" value="SusC_RagA_signa"/>
    <property type="match status" value="1"/>
</dbReference>
<feature type="chain" id="PRO_5016128471" evidence="12">
    <location>
        <begin position="21"/>
        <end position="1000"/>
    </location>
</feature>
<dbReference type="Pfam" id="PF13715">
    <property type="entry name" value="CarbopepD_reg_2"/>
    <property type="match status" value="1"/>
</dbReference>
<keyword evidence="5 12" id="KW-0732">Signal</keyword>
<dbReference type="EMBL" id="PUBV01000002">
    <property type="protein sequence ID" value="PWB09379.1"/>
    <property type="molecule type" value="Genomic_DNA"/>
</dbReference>
<evidence type="ECO:0000256" key="3">
    <source>
        <dbReference type="ARBA" id="ARBA00022452"/>
    </source>
</evidence>
<dbReference type="InterPro" id="IPR023996">
    <property type="entry name" value="TonB-dep_OMP_SusC/RagA"/>
</dbReference>
<dbReference type="Gene3D" id="2.60.40.1120">
    <property type="entry name" value="Carboxypeptidase-like, regulatory domain"/>
    <property type="match status" value="1"/>
</dbReference>
<dbReference type="RefSeq" id="WP_107035001.1">
    <property type="nucleotide sequence ID" value="NZ_DAITXK010000006.1"/>
</dbReference>
<dbReference type="InterPro" id="IPR012910">
    <property type="entry name" value="Plug_dom"/>
</dbReference>
<evidence type="ECO:0000259" key="13">
    <source>
        <dbReference type="Pfam" id="PF00593"/>
    </source>
</evidence>
<dbReference type="InterPro" id="IPR036942">
    <property type="entry name" value="Beta-barrel_TonB_sf"/>
</dbReference>
<feature type="domain" description="TonB-dependent receptor-like beta-barrel" evidence="13">
    <location>
        <begin position="473"/>
        <end position="865"/>
    </location>
</feature>
<evidence type="ECO:0000256" key="10">
    <source>
        <dbReference type="PROSITE-ProRule" id="PRU01360"/>
    </source>
</evidence>
<keyword evidence="8 15" id="KW-0675">Receptor</keyword>
<dbReference type="Gene3D" id="2.170.130.10">
    <property type="entry name" value="TonB-dependent receptor, plug domain"/>
    <property type="match status" value="1"/>
</dbReference>
<comment type="subcellular location">
    <subcellularLocation>
        <location evidence="1 10">Cell outer membrane</location>
        <topology evidence="1 10">Multi-pass membrane protein</topology>
    </subcellularLocation>
</comment>
<dbReference type="NCBIfam" id="TIGR04056">
    <property type="entry name" value="OMP_RagA_SusC"/>
    <property type="match status" value="1"/>
</dbReference>
<dbReference type="SUPFAM" id="SSF56935">
    <property type="entry name" value="Porins"/>
    <property type="match status" value="1"/>
</dbReference>
<dbReference type="InterPro" id="IPR023997">
    <property type="entry name" value="TonB-dep_OMP_SusC/RagA_CS"/>
</dbReference>
<evidence type="ECO:0000259" key="14">
    <source>
        <dbReference type="Pfam" id="PF07715"/>
    </source>
</evidence>
<dbReference type="InterPro" id="IPR039426">
    <property type="entry name" value="TonB-dep_rcpt-like"/>
</dbReference>
<comment type="similarity">
    <text evidence="10 11">Belongs to the TonB-dependent receptor family.</text>
</comment>
<sequence length="1000" mass="111249">MKKLFLLLMMVAAIAIGASAQTVSVRGVVVTADDEPVVGATVKAKGTSIGTQTDIDGNFRLTVPADVKHLTVSYVGMFPVEVAVKPEVRIVMENDEQMLDEVVVTGYGSTRKAAFTGAASVVDGDVVDRKSDANFVKSLEGTVTGFQYNNSTSAPGQWGSVYVRGMGSLSSSSQPLYVIDGVPVNSDYDDLYDSNNYFDPMAAYNPADIESVTVLKDAAATAIYGSRAANGVVVITTKKGGQARLSVTFETRQGFSSIANNNMKFANSEQMMNLISGGVVASGDFDNVQEAREYLTDTYFGWDGKTSTDWVKAITRKPYYQDYNLAFNGTVGQTNYYVSLGYNSTDGLIVGSSNTRYSGRVNLDSKYKFLTVGLNSQYSYTDNQSTSQSTNGSMSAPMTGAISSMTPFDPIRVEVDGRWEWNPVPYNPLAVMDPKVGDLNQINNQTINANPWLRVDFGKGIWAKTNFGVNIMGQRQYNYWSAITNPQGQDYNGLGQQYNANTTTLTWTNTLGWDYTFGDKHVINLLLGQEMMRRTYWQEFYSGQDFPFAGDGMRDLSTAGSWGDSSYYKEQSRLASYFGDFHYSYDNRYYLSASFRRDGSSIFGNDKRWGNFWSVGGKWRLTQEEWLKGNRLLTNAALRASYGTVGNQSLGSVYAARGFYRLGFNYAGKPGMVPSQVANPDLSWETSRKFDVGFDLSLLNRVHFTFDFYNEDTSDALYSVPLSYTTGLGSWYKNIGKIRNRGIEFGVNGTAFYTNDVAVNVFANITWNRNEVIKLADGSVESTYTIIEEGRPYRQFYMPEYAGVNPENGKALYYKGTEGDEVTENYFEAGKRYVGSADPKVFGAFGFSANAYGFDASMQFNYRLGGKVYDSGHKFTGWGMDMRTPLEKVVTDSWTPENPGGKYPQYIYGDPYNTMANSTRWLMSGNYLRLSNITFGYTVPAKLTRRFFVQKLRVYTTFDNVHTWTASDFTGYNPETYSSGEIAWQYPAVFTFTGGVQVTF</sequence>
<dbReference type="Proteomes" id="UP000244925">
    <property type="component" value="Unassembled WGS sequence"/>
</dbReference>
<dbReference type="Pfam" id="PF00593">
    <property type="entry name" value="TonB_dep_Rec_b-barrel"/>
    <property type="match status" value="1"/>
</dbReference>
<dbReference type="PANTHER" id="PTHR30069">
    <property type="entry name" value="TONB-DEPENDENT OUTER MEMBRANE RECEPTOR"/>
    <property type="match status" value="1"/>
</dbReference>
<evidence type="ECO:0000256" key="8">
    <source>
        <dbReference type="ARBA" id="ARBA00023170"/>
    </source>
</evidence>
<dbReference type="Gene3D" id="2.40.170.20">
    <property type="entry name" value="TonB-dependent receptor, beta-barrel domain"/>
    <property type="match status" value="1"/>
</dbReference>
<dbReference type="InterPro" id="IPR000531">
    <property type="entry name" value="Beta-barrel_TonB"/>
</dbReference>
<dbReference type="Pfam" id="PF07715">
    <property type="entry name" value="Plug"/>
    <property type="match status" value="1"/>
</dbReference>
<evidence type="ECO:0000256" key="1">
    <source>
        <dbReference type="ARBA" id="ARBA00004571"/>
    </source>
</evidence>
<evidence type="ECO:0000256" key="12">
    <source>
        <dbReference type="SAM" id="SignalP"/>
    </source>
</evidence>
<evidence type="ECO:0000256" key="9">
    <source>
        <dbReference type="ARBA" id="ARBA00023237"/>
    </source>
</evidence>
<dbReference type="PROSITE" id="PS52016">
    <property type="entry name" value="TONB_DEPENDENT_REC_3"/>
    <property type="match status" value="1"/>
</dbReference>
<keyword evidence="16" id="KW-1185">Reference proteome</keyword>
<dbReference type="GO" id="GO:0044718">
    <property type="term" value="P:siderophore transmembrane transport"/>
    <property type="evidence" value="ECO:0007669"/>
    <property type="project" value="TreeGrafter"/>
</dbReference>
<dbReference type="GO" id="GO:0015344">
    <property type="term" value="F:siderophore uptake transmembrane transporter activity"/>
    <property type="evidence" value="ECO:0007669"/>
    <property type="project" value="TreeGrafter"/>
</dbReference>
<evidence type="ECO:0000256" key="5">
    <source>
        <dbReference type="ARBA" id="ARBA00022729"/>
    </source>
</evidence>
<keyword evidence="9 10" id="KW-0998">Cell outer membrane</keyword>
<proteinExistence type="inferred from homology"/>